<evidence type="ECO:0000256" key="1">
    <source>
        <dbReference type="ARBA" id="ARBA00004239"/>
    </source>
</evidence>
<dbReference type="Proteomes" id="UP000027138">
    <property type="component" value="Unassembled WGS sequence"/>
</dbReference>
<keyword evidence="3" id="KW-0964">Secreted</keyword>
<organism evidence="6 7">
    <name type="scientific">Jatropha curcas</name>
    <name type="common">Barbados nut</name>
    <dbReference type="NCBI Taxonomy" id="180498"/>
    <lineage>
        <taxon>Eukaryota</taxon>
        <taxon>Viridiplantae</taxon>
        <taxon>Streptophyta</taxon>
        <taxon>Embryophyta</taxon>
        <taxon>Tracheophyta</taxon>
        <taxon>Spermatophyta</taxon>
        <taxon>Magnoliopsida</taxon>
        <taxon>eudicotyledons</taxon>
        <taxon>Gunneridae</taxon>
        <taxon>Pentapetalae</taxon>
        <taxon>rosids</taxon>
        <taxon>fabids</taxon>
        <taxon>Malpighiales</taxon>
        <taxon>Euphorbiaceae</taxon>
        <taxon>Crotonoideae</taxon>
        <taxon>Jatropheae</taxon>
        <taxon>Jatropha</taxon>
    </lineage>
</organism>
<name>A0A067JVH6_JATCU</name>
<evidence type="ECO:0000256" key="3">
    <source>
        <dbReference type="ARBA" id="ARBA00022525"/>
    </source>
</evidence>
<dbReference type="EMBL" id="KK915213">
    <property type="protein sequence ID" value="KDP23539.1"/>
    <property type="molecule type" value="Genomic_DNA"/>
</dbReference>
<dbReference type="PANTHER" id="PTHR47965:SF28">
    <property type="entry name" value="BASIC 7S GLOBULIN"/>
    <property type="match status" value="1"/>
</dbReference>
<evidence type="ECO:0000256" key="4">
    <source>
        <dbReference type="ARBA" id="ARBA00022729"/>
    </source>
</evidence>
<evidence type="ECO:0000313" key="6">
    <source>
        <dbReference type="EMBL" id="KDP23539.1"/>
    </source>
</evidence>
<proteinExistence type="inferred from homology"/>
<dbReference type="Gene3D" id="2.40.70.10">
    <property type="entry name" value="Acid Proteases"/>
    <property type="match status" value="1"/>
</dbReference>
<dbReference type="Pfam" id="PF14541">
    <property type="entry name" value="TAXi_C"/>
    <property type="match status" value="1"/>
</dbReference>
<evidence type="ECO:0000313" key="7">
    <source>
        <dbReference type="Proteomes" id="UP000027138"/>
    </source>
</evidence>
<evidence type="ECO:0000256" key="2">
    <source>
        <dbReference type="ARBA" id="ARBA00007447"/>
    </source>
</evidence>
<dbReference type="FunFam" id="2.40.70.10:FF:000041">
    <property type="entry name" value="Basic 7S globulin"/>
    <property type="match status" value="1"/>
</dbReference>
<dbReference type="InterPro" id="IPR032799">
    <property type="entry name" value="TAXi_C"/>
</dbReference>
<dbReference type="STRING" id="180498.A0A067JVH6"/>
<dbReference type="OrthoDB" id="1162128at2759"/>
<dbReference type="InterPro" id="IPR033121">
    <property type="entry name" value="PEPTIDASE_A1"/>
</dbReference>
<sequence>MRYTPLSITRQGEYFVQVTQILVEQKAAPLDTSLLRRSQSGFGGTMISTTTPYTVLEHSIYQAFTRLFTSQLSVKQQVRPVAPFSVCYNSRNFSYPHPIGPAVPRIDLVFGNRNLVWSFFGANSMVQPCPGVICLAFVDGGSRPPASIVIGAHQLQEQIIQFDLARSMLGFSPSLSFSNTNCANFNSNFTRTP</sequence>
<comment type="similarity">
    <text evidence="2">Belongs to the peptidase A1 family.</text>
</comment>
<dbReference type="GO" id="GO:0005576">
    <property type="term" value="C:extracellular region"/>
    <property type="evidence" value="ECO:0007669"/>
    <property type="project" value="UniProtKB-SubCell"/>
</dbReference>
<keyword evidence="7" id="KW-1185">Reference proteome</keyword>
<dbReference type="PANTHER" id="PTHR47965">
    <property type="entry name" value="ASPARTYL PROTEASE-RELATED"/>
    <property type="match status" value="1"/>
</dbReference>
<evidence type="ECO:0000259" key="5">
    <source>
        <dbReference type="PROSITE" id="PS51767"/>
    </source>
</evidence>
<gene>
    <name evidence="6" type="ORF">JCGZ_23372</name>
</gene>
<dbReference type="InterPro" id="IPR021109">
    <property type="entry name" value="Peptidase_aspartic_dom_sf"/>
</dbReference>
<reference evidence="6 7" key="1">
    <citation type="journal article" date="2014" name="PLoS ONE">
        <title>Global Analysis of Gene Expression Profiles in Physic Nut (Jatropha curcas L.) Seedlings Exposed to Salt Stress.</title>
        <authorList>
            <person name="Zhang L."/>
            <person name="Zhang C."/>
            <person name="Wu P."/>
            <person name="Chen Y."/>
            <person name="Li M."/>
            <person name="Jiang H."/>
            <person name="Wu G."/>
        </authorList>
    </citation>
    <scope>NUCLEOTIDE SEQUENCE [LARGE SCALE GENOMIC DNA]</scope>
    <source>
        <strain evidence="7">cv. GZQX0401</strain>
        <tissue evidence="6">Young leaves</tissue>
    </source>
</reference>
<dbReference type="InterPro" id="IPR001461">
    <property type="entry name" value="Aspartic_peptidase_A1"/>
</dbReference>
<dbReference type="PROSITE" id="PS51767">
    <property type="entry name" value="PEPTIDASE_A1"/>
    <property type="match status" value="1"/>
</dbReference>
<keyword evidence="4" id="KW-0732">Signal</keyword>
<dbReference type="SUPFAM" id="SSF50630">
    <property type="entry name" value="Acid proteases"/>
    <property type="match status" value="1"/>
</dbReference>
<dbReference type="GO" id="GO:0004190">
    <property type="term" value="F:aspartic-type endopeptidase activity"/>
    <property type="evidence" value="ECO:0007669"/>
    <property type="project" value="InterPro"/>
</dbReference>
<dbReference type="AlphaFoldDB" id="A0A067JVH6"/>
<protein>
    <recommendedName>
        <fullName evidence="5">Peptidase A1 domain-containing protein</fullName>
    </recommendedName>
</protein>
<comment type="subcellular location">
    <subcellularLocation>
        <location evidence="1">Secreted</location>
        <location evidence="1">Extracellular space</location>
    </subcellularLocation>
</comment>
<feature type="domain" description="Peptidase A1" evidence="5">
    <location>
        <begin position="1"/>
        <end position="172"/>
    </location>
</feature>
<accession>A0A067JVH6</accession>
<dbReference type="GO" id="GO:0006508">
    <property type="term" value="P:proteolysis"/>
    <property type="evidence" value="ECO:0007669"/>
    <property type="project" value="InterPro"/>
</dbReference>